<reference evidence="2 3" key="1">
    <citation type="submission" date="2016-05" db="EMBL/GenBank/DDBJ databases">
        <title>Comparative analysis of secretome profiles of manganese(II)-oxidizing ascomycete fungi.</title>
        <authorList>
            <consortium name="DOE Joint Genome Institute"/>
            <person name="Zeiner C.A."/>
            <person name="Purvine S.O."/>
            <person name="Zink E.M."/>
            <person name="Wu S."/>
            <person name="Pasa-Tolic L."/>
            <person name="Chaput D.L."/>
            <person name="Haridas S."/>
            <person name="Grigoriev I.V."/>
            <person name="Santelli C.M."/>
            <person name="Hansel C.M."/>
        </authorList>
    </citation>
    <scope>NUCLEOTIDE SEQUENCE [LARGE SCALE GENOMIC DNA]</scope>
    <source>
        <strain evidence="2 3">AP3s5-JAC2a</strain>
    </source>
</reference>
<accession>A0A177CEI1</accession>
<evidence type="ECO:0000313" key="2">
    <source>
        <dbReference type="EMBL" id="OAG06043.1"/>
    </source>
</evidence>
<protein>
    <recommendedName>
        <fullName evidence="1">Carboxymuconolactone decarboxylase-like domain-containing protein</fullName>
    </recommendedName>
</protein>
<dbReference type="OrthoDB" id="2567457at2759"/>
<dbReference type="Gene3D" id="1.20.1290.10">
    <property type="entry name" value="AhpD-like"/>
    <property type="match status" value="1"/>
</dbReference>
<evidence type="ECO:0000259" key="1">
    <source>
        <dbReference type="Pfam" id="PF02627"/>
    </source>
</evidence>
<dbReference type="Pfam" id="PF02627">
    <property type="entry name" value="CMD"/>
    <property type="match status" value="1"/>
</dbReference>
<dbReference type="GeneID" id="28756994"/>
<organism evidence="2 3">
    <name type="scientific">Paraphaeosphaeria sporulosa</name>
    <dbReference type="NCBI Taxonomy" id="1460663"/>
    <lineage>
        <taxon>Eukaryota</taxon>
        <taxon>Fungi</taxon>
        <taxon>Dikarya</taxon>
        <taxon>Ascomycota</taxon>
        <taxon>Pezizomycotina</taxon>
        <taxon>Dothideomycetes</taxon>
        <taxon>Pleosporomycetidae</taxon>
        <taxon>Pleosporales</taxon>
        <taxon>Massarineae</taxon>
        <taxon>Didymosphaeriaceae</taxon>
        <taxon>Paraphaeosphaeria</taxon>
    </lineage>
</organism>
<proteinExistence type="predicted"/>
<sequence length="154" mass="15662">IELKDAAGNLLGPFGALSYTPDVLAPYLAFAVKVNTTPLLTPRERELAIIATTSVTKSEYVAYAHRKAGLSAGLSDSQISAALEGKDVAGLGEKENVVYRLGLELARGYGKVSDTVFEGAVGVLGRDGVSAVSQVVGAYVLAGVLVGVGGVGAP</sequence>
<dbReference type="EMBL" id="KV441552">
    <property type="protein sequence ID" value="OAG06043.1"/>
    <property type="molecule type" value="Genomic_DNA"/>
</dbReference>
<dbReference type="AlphaFoldDB" id="A0A177CEI1"/>
<dbReference type="PANTHER" id="PTHR34846:SF11">
    <property type="entry name" value="4-CARBOXYMUCONOLACTONE DECARBOXYLASE FAMILY PROTEIN (AFU_ORTHOLOGUE AFUA_6G11590)"/>
    <property type="match status" value="1"/>
</dbReference>
<feature type="non-terminal residue" evidence="2">
    <location>
        <position position="154"/>
    </location>
</feature>
<dbReference type="InParanoid" id="A0A177CEI1"/>
<dbReference type="STRING" id="1460663.A0A177CEI1"/>
<feature type="non-terminal residue" evidence="2">
    <location>
        <position position="1"/>
    </location>
</feature>
<gene>
    <name evidence="2" type="ORF">CC84DRAFT_1053698</name>
</gene>
<dbReference type="InterPro" id="IPR003779">
    <property type="entry name" value="CMD-like"/>
</dbReference>
<dbReference type="GO" id="GO:0051920">
    <property type="term" value="F:peroxiredoxin activity"/>
    <property type="evidence" value="ECO:0007669"/>
    <property type="project" value="InterPro"/>
</dbReference>
<feature type="domain" description="Carboxymuconolactone decarboxylase-like" evidence="1">
    <location>
        <begin position="21"/>
        <end position="99"/>
    </location>
</feature>
<evidence type="ECO:0000313" key="3">
    <source>
        <dbReference type="Proteomes" id="UP000077069"/>
    </source>
</evidence>
<dbReference type="Proteomes" id="UP000077069">
    <property type="component" value="Unassembled WGS sequence"/>
</dbReference>
<keyword evidence="3" id="KW-1185">Reference proteome</keyword>
<name>A0A177CEI1_9PLEO</name>
<dbReference type="RefSeq" id="XP_018036408.1">
    <property type="nucleotide sequence ID" value="XM_018173508.1"/>
</dbReference>
<dbReference type="InterPro" id="IPR029032">
    <property type="entry name" value="AhpD-like"/>
</dbReference>
<dbReference type="PANTHER" id="PTHR34846">
    <property type="entry name" value="4-CARBOXYMUCONOLACTONE DECARBOXYLASE FAMILY PROTEIN (AFU_ORTHOLOGUE AFUA_6G11590)"/>
    <property type="match status" value="1"/>
</dbReference>
<dbReference type="SUPFAM" id="SSF69118">
    <property type="entry name" value="AhpD-like"/>
    <property type="match status" value="1"/>
</dbReference>